<dbReference type="SUPFAM" id="SSF103025">
    <property type="entry name" value="Folate-binding domain"/>
    <property type="match status" value="1"/>
</dbReference>
<dbReference type="InterPro" id="IPR027266">
    <property type="entry name" value="TrmE/GcvT-like"/>
</dbReference>
<dbReference type="InterPro" id="IPR007375">
    <property type="entry name" value="SoxG"/>
</dbReference>
<proteinExistence type="predicted"/>
<accession>A0A2S9GW86</accession>
<evidence type="ECO:0000313" key="1">
    <source>
        <dbReference type="EMBL" id="PRC91971.1"/>
    </source>
</evidence>
<evidence type="ECO:0000313" key="2">
    <source>
        <dbReference type="Proteomes" id="UP000237839"/>
    </source>
</evidence>
<dbReference type="AlphaFoldDB" id="A0A2S9GW86"/>
<keyword evidence="2" id="KW-1185">Reference proteome</keyword>
<protein>
    <submittedName>
        <fullName evidence="1">Sarcosine oxidase gamma subunit</fullName>
    </submittedName>
</protein>
<dbReference type="EMBL" id="PUGF01000017">
    <property type="protein sequence ID" value="PRC91971.1"/>
    <property type="molecule type" value="Genomic_DNA"/>
</dbReference>
<comment type="caution">
    <text evidence="1">The sequence shown here is derived from an EMBL/GenBank/DDBJ whole genome shotgun (WGS) entry which is preliminary data.</text>
</comment>
<sequence length="229" mass="25002">MSNYSPEIAAEAVKQINPNFKPYARSPLHAFGLPAQARSKDSSRGVWMNELPLLGYIVVRGNSADPLFIQAIQDVLGIALPTTPSTFVPVNQGIVVWQTPDEWLVVCARAAHGNYLAKLTESLSTLHAQVADNSGGLTTVYVSGAKHVELLRHVGVYDFESITDGQAISTICHKANIVALRHDSEGIFVIFRRSFADYFWLLLTKAARPYGLGISVLTPDSSHPLLSFL</sequence>
<dbReference type="Gene3D" id="3.30.70.1520">
    <property type="entry name" value="Heterotetrameric sarcosine oxidase"/>
    <property type="match status" value="1"/>
</dbReference>
<dbReference type="Proteomes" id="UP000237839">
    <property type="component" value="Unassembled WGS sequence"/>
</dbReference>
<dbReference type="RefSeq" id="WP_165795009.1">
    <property type="nucleotide sequence ID" value="NZ_PUGF01000017.1"/>
</dbReference>
<name>A0A2S9GW86_9BURK</name>
<dbReference type="Gene3D" id="3.30.1360.120">
    <property type="entry name" value="Probable tRNA modification gtpase trme, domain 1"/>
    <property type="match status" value="1"/>
</dbReference>
<organism evidence="1 2">
    <name type="scientific">Solimicrobium silvestre</name>
    <dbReference type="NCBI Taxonomy" id="2099400"/>
    <lineage>
        <taxon>Bacteria</taxon>
        <taxon>Pseudomonadati</taxon>
        <taxon>Pseudomonadota</taxon>
        <taxon>Betaproteobacteria</taxon>
        <taxon>Burkholderiales</taxon>
        <taxon>Oxalobacteraceae</taxon>
        <taxon>Solimicrobium</taxon>
    </lineage>
</organism>
<reference evidence="1 2" key="1">
    <citation type="submission" date="2018-02" db="EMBL/GenBank/DDBJ databases">
        <title>Solimicrobium silvestre gen. nov., sp. nov., isolated from alpine forest soil.</title>
        <authorList>
            <person name="Margesin R."/>
            <person name="Albuquerque L."/>
            <person name="Zhang D.-C."/>
            <person name="Froufe H.J.C."/>
            <person name="Severino R."/>
            <person name="Roxo I."/>
            <person name="Egas C."/>
            <person name="Da Costa M.S."/>
        </authorList>
    </citation>
    <scope>NUCLEOTIDE SEQUENCE [LARGE SCALE GENOMIC DNA]</scope>
    <source>
        <strain evidence="1 2">S20-91</strain>
    </source>
</reference>
<gene>
    <name evidence="1" type="ORF">S2091_3313</name>
</gene>
<dbReference type="Pfam" id="PF04268">
    <property type="entry name" value="SoxG"/>
    <property type="match status" value="1"/>
</dbReference>